<evidence type="ECO:0000256" key="1">
    <source>
        <dbReference type="SAM" id="MobiDB-lite"/>
    </source>
</evidence>
<dbReference type="AlphaFoldDB" id="A0A8X6YW65"/>
<protein>
    <submittedName>
        <fullName evidence="2">Uncharacterized protein</fullName>
    </submittedName>
</protein>
<comment type="caution">
    <text evidence="2">The sequence shown here is derived from an EMBL/GenBank/DDBJ whole genome shotgun (WGS) entry which is preliminary data.</text>
</comment>
<accession>A0A8X6YW65</accession>
<feature type="region of interest" description="Disordered" evidence="1">
    <location>
        <begin position="16"/>
        <end position="145"/>
    </location>
</feature>
<evidence type="ECO:0000313" key="2">
    <source>
        <dbReference type="EMBL" id="GFY79508.1"/>
    </source>
</evidence>
<organism evidence="2 3">
    <name type="scientific">Trichonephila inaurata madagascariensis</name>
    <dbReference type="NCBI Taxonomy" id="2747483"/>
    <lineage>
        <taxon>Eukaryota</taxon>
        <taxon>Metazoa</taxon>
        <taxon>Ecdysozoa</taxon>
        <taxon>Arthropoda</taxon>
        <taxon>Chelicerata</taxon>
        <taxon>Arachnida</taxon>
        <taxon>Araneae</taxon>
        <taxon>Araneomorphae</taxon>
        <taxon>Entelegynae</taxon>
        <taxon>Araneoidea</taxon>
        <taxon>Nephilidae</taxon>
        <taxon>Trichonephila</taxon>
        <taxon>Trichonephila inaurata</taxon>
    </lineage>
</organism>
<gene>
    <name evidence="2" type="ORF">TNIN_251</name>
</gene>
<evidence type="ECO:0000313" key="3">
    <source>
        <dbReference type="Proteomes" id="UP000886998"/>
    </source>
</evidence>
<reference evidence="2" key="1">
    <citation type="submission" date="2020-08" db="EMBL/GenBank/DDBJ databases">
        <title>Multicomponent nature underlies the extraordinary mechanical properties of spider dragline silk.</title>
        <authorList>
            <person name="Kono N."/>
            <person name="Nakamura H."/>
            <person name="Mori M."/>
            <person name="Yoshida Y."/>
            <person name="Ohtoshi R."/>
            <person name="Malay A.D."/>
            <person name="Moran D.A.P."/>
            <person name="Tomita M."/>
            <person name="Numata K."/>
            <person name="Arakawa K."/>
        </authorList>
    </citation>
    <scope>NUCLEOTIDE SEQUENCE</scope>
</reference>
<proteinExistence type="predicted"/>
<feature type="compositionally biased region" description="Basic residues" evidence="1">
    <location>
        <begin position="23"/>
        <end position="39"/>
    </location>
</feature>
<sequence>MSEIYKCKRSIRSKESSIGLYNKTKKSRHEVSGCKRRNPSSRSEGPQRKRNRGPERQLNKRGLPSSSNPKCPLNKKLRQSEVSLHQRETGLYHLRPRNKITKEAGSRTLRVEMQTQGGPFRSRGERFQKPSPYRQESKQQGHQKP</sequence>
<dbReference type="Proteomes" id="UP000886998">
    <property type="component" value="Unassembled WGS sequence"/>
</dbReference>
<dbReference type="EMBL" id="BMAV01023608">
    <property type="protein sequence ID" value="GFY79508.1"/>
    <property type="molecule type" value="Genomic_DNA"/>
</dbReference>
<name>A0A8X6YW65_9ARAC</name>
<keyword evidence="3" id="KW-1185">Reference proteome</keyword>